<sequence>MKKVMFVFDLDDTKFETEKAMTRWINDTFNCGLVWKNRLSRTDPFEAPFLKAVLEDGSFMEHADWVPGFEALPALIKEMQTVFGARLQTMFATHRGYHPRAAEFTQRQFDRLGVEMEGVFLDPEKVPCKKTWLDANLKGYDYYLFDDNPHWGGTDASEVSNVFLMDKLWNQNQTAYQRLYGFDDVKQKMFDLAIKHLS</sequence>
<gene>
    <name evidence="1" type="ORF">vBKpMFBKp24_122</name>
</gene>
<proteinExistence type="predicted"/>
<protein>
    <submittedName>
        <fullName evidence="1">Uncharacterized protein</fullName>
    </submittedName>
</protein>
<organism evidence="1 2">
    <name type="scientific">Klebsiella phage vB_KpM_FBKp24</name>
    <dbReference type="NCBI Taxonomy" id="2801834"/>
    <lineage>
        <taxon>Viruses</taxon>
        <taxon>Duplodnaviria</taxon>
        <taxon>Heunggongvirae</taxon>
        <taxon>Uroviricota</taxon>
        <taxon>Caudoviricetes</taxon>
        <taxon>Chimalliviridae</taxon>
        <taxon>Maaswegvirus</taxon>
        <taxon>Maaswegvirus Kp24</taxon>
    </lineage>
</organism>
<accession>A0A7U0J6A4</accession>
<reference evidence="1 2" key="1">
    <citation type="submission" date="2020-12" db="EMBL/GenBank/DDBJ databases">
        <title>Genomic characterization of four novel bacteriophages infecting Klebsiella pneumoniae.</title>
        <authorList>
            <person name="Estrada Bonilla B."/>
            <person name="Costa A.R."/>
            <person name="van Rossum T."/>
            <person name="Hagedoorn S."/>
            <person name="Wallinga H."/>
            <person name="Xiao M."/>
            <person name="Song W."/>
            <person name="Haas P.-J."/>
            <person name="Nobrega F.L."/>
            <person name="Brouns S.J.J."/>
        </authorList>
    </citation>
    <scope>NUCLEOTIDE SEQUENCE [LARGE SCALE GENOMIC DNA]</scope>
</reference>
<keyword evidence="2" id="KW-1185">Reference proteome</keyword>
<dbReference type="Proteomes" id="UP000596381">
    <property type="component" value="Segment"/>
</dbReference>
<dbReference type="EMBL" id="MW394391">
    <property type="protein sequence ID" value="QQV92140.1"/>
    <property type="molecule type" value="Genomic_DNA"/>
</dbReference>
<evidence type="ECO:0000313" key="1">
    <source>
        <dbReference type="EMBL" id="QQV92140.1"/>
    </source>
</evidence>
<name>A0A7U0J6A4_9CAUD</name>
<evidence type="ECO:0000313" key="2">
    <source>
        <dbReference type="Proteomes" id="UP000596381"/>
    </source>
</evidence>